<sequence length="182" mass="20520">MTNLDTCRCLICLDADSRERLDAIDTDTVKNVRDKGVHVVMILEDHETAGWAFTTGLWHTYRSPEVAIFGLPNDIAHRCLQAAADQAAAGRPMAANEERDEILKSLAVALRPVDESWRRKLFGVNVSFYRNTSPAVPFLQMLWPDREGRFPGQQGFATEYEDLQPHLWLSSAQHPAGLWTTL</sequence>
<organism evidence="1 2">
    <name type="scientific">Amycolatopsis umgeniensis</name>
    <dbReference type="NCBI Taxonomy" id="336628"/>
    <lineage>
        <taxon>Bacteria</taxon>
        <taxon>Bacillati</taxon>
        <taxon>Actinomycetota</taxon>
        <taxon>Actinomycetes</taxon>
        <taxon>Pseudonocardiales</taxon>
        <taxon>Pseudonocardiaceae</taxon>
        <taxon>Amycolatopsis</taxon>
    </lineage>
</organism>
<dbReference type="InterPro" id="IPR025358">
    <property type="entry name" value="DUF4262"/>
</dbReference>
<dbReference type="Pfam" id="PF14081">
    <property type="entry name" value="DUF4262"/>
    <property type="match status" value="1"/>
</dbReference>
<evidence type="ECO:0008006" key="3">
    <source>
        <dbReference type="Google" id="ProtNLM"/>
    </source>
</evidence>
<reference evidence="1 2" key="1">
    <citation type="submission" date="2020-08" db="EMBL/GenBank/DDBJ databases">
        <title>Sequencing the genomes of 1000 actinobacteria strains.</title>
        <authorList>
            <person name="Klenk H.-P."/>
        </authorList>
    </citation>
    <scope>NUCLEOTIDE SEQUENCE [LARGE SCALE GENOMIC DNA]</scope>
    <source>
        <strain evidence="1 2">DSM 45272</strain>
    </source>
</reference>
<keyword evidence="2" id="KW-1185">Reference proteome</keyword>
<name>A0A841BCH4_9PSEU</name>
<accession>A0A841BCH4</accession>
<evidence type="ECO:0000313" key="1">
    <source>
        <dbReference type="EMBL" id="MBB5856408.1"/>
    </source>
</evidence>
<dbReference type="AlphaFoldDB" id="A0A841BCH4"/>
<dbReference type="Proteomes" id="UP000580861">
    <property type="component" value="Unassembled WGS sequence"/>
</dbReference>
<evidence type="ECO:0000313" key="2">
    <source>
        <dbReference type="Proteomes" id="UP000580861"/>
    </source>
</evidence>
<dbReference type="EMBL" id="JACHMX010000001">
    <property type="protein sequence ID" value="MBB5856408.1"/>
    <property type="molecule type" value="Genomic_DNA"/>
</dbReference>
<comment type="caution">
    <text evidence="1">The sequence shown here is derived from an EMBL/GenBank/DDBJ whole genome shotgun (WGS) entry which is preliminary data.</text>
</comment>
<proteinExistence type="predicted"/>
<dbReference type="RefSeq" id="WP_184901795.1">
    <property type="nucleotide sequence ID" value="NZ_JACHMX010000001.1"/>
</dbReference>
<protein>
    <recommendedName>
        <fullName evidence="3">DUF4262 domain-containing protein</fullName>
    </recommendedName>
</protein>
<gene>
    <name evidence="1" type="ORF">HDA45_006495</name>
</gene>